<dbReference type="Proteomes" id="UP000321150">
    <property type="component" value="Unassembled WGS sequence"/>
</dbReference>
<name>A0A511Y903_9FLAO</name>
<evidence type="ECO:0000313" key="1">
    <source>
        <dbReference type="EMBL" id="GEN71669.1"/>
    </source>
</evidence>
<dbReference type="EMBL" id="BJYI01000005">
    <property type="protein sequence ID" value="GEN71669.1"/>
    <property type="molecule type" value="Genomic_DNA"/>
</dbReference>
<dbReference type="AlphaFoldDB" id="A0A511Y903"/>
<evidence type="ECO:0000313" key="2">
    <source>
        <dbReference type="Proteomes" id="UP000321150"/>
    </source>
</evidence>
<proteinExistence type="predicted"/>
<reference evidence="1 2" key="1">
    <citation type="submission" date="2019-07" db="EMBL/GenBank/DDBJ databases">
        <title>Whole genome shotgun sequence of Chryseobacterium lathyri NBRC 105250.</title>
        <authorList>
            <person name="Hosoyama A."/>
            <person name="Uohara A."/>
            <person name="Ohji S."/>
            <person name="Ichikawa N."/>
        </authorList>
    </citation>
    <scope>NUCLEOTIDE SEQUENCE [LARGE SCALE GENOMIC DNA]</scope>
    <source>
        <strain evidence="1 2">NBRC 105250</strain>
    </source>
</reference>
<organism evidence="1 2">
    <name type="scientific">Chryseobacterium lathyri</name>
    <dbReference type="NCBI Taxonomy" id="395933"/>
    <lineage>
        <taxon>Bacteria</taxon>
        <taxon>Pseudomonadati</taxon>
        <taxon>Bacteroidota</taxon>
        <taxon>Flavobacteriia</taxon>
        <taxon>Flavobacteriales</taxon>
        <taxon>Weeksellaceae</taxon>
        <taxon>Chryseobacterium group</taxon>
        <taxon>Chryseobacterium</taxon>
    </lineage>
</organism>
<comment type="caution">
    <text evidence="1">The sequence shown here is derived from an EMBL/GenBank/DDBJ whole genome shotgun (WGS) entry which is preliminary data.</text>
</comment>
<protein>
    <submittedName>
        <fullName evidence="1">Uncharacterized protein</fullName>
    </submittedName>
</protein>
<accession>A0A511Y903</accession>
<gene>
    <name evidence="1" type="ORF">CLA01_17410</name>
</gene>
<sequence>MTFVIKNKDPYKFPESSVSFGTGAIPLNFCLPINSSKNNLKSEINDQSGYLKVAGLFFSITAWLNQAKP</sequence>